<dbReference type="RefSeq" id="WP_040718240.1">
    <property type="nucleotide sequence ID" value="NZ_CAWPHS010000020.1"/>
</dbReference>
<evidence type="ECO:0000313" key="2">
    <source>
        <dbReference type="EMBL" id="NKY88275.1"/>
    </source>
</evidence>
<feature type="chain" id="PRO_5031063543" description="Peptidase inhibitor family I36" evidence="1">
    <location>
        <begin position="24"/>
        <end position="167"/>
    </location>
</feature>
<keyword evidence="1" id="KW-0732">Signal</keyword>
<dbReference type="EMBL" id="JAAXPE010000027">
    <property type="protein sequence ID" value="NKY88275.1"/>
    <property type="molecule type" value="Genomic_DNA"/>
</dbReference>
<gene>
    <name evidence="2" type="ORF">HGA07_21960</name>
</gene>
<keyword evidence="3" id="KW-1185">Reference proteome</keyword>
<protein>
    <recommendedName>
        <fullName evidence="4">Peptidase inhibitor family I36</fullName>
    </recommendedName>
</protein>
<evidence type="ECO:0000313" key="3">
    <source>
        <dbReference type="Proteomes" id="UP000523447"/>
    </source>
</evidence>
<dbReference type="Proteomes" id="UP000523447">
    <property type="component" value="Unassembled WGS sequence"/>
</dbReference>
<evidence type="ECO:0008006" key="4">
    <source>
        <dbReference type="Google" id="ProtNLM"/>
    </source>
</evidence>
<feature type="signal peptide" evidence="1">
    <location>
        <begin position="1"/>
        <end position="23"/>
    </location>
</feature>
<evidence type="ECO:0000256" key="1">
    <source>
        <dbReference type="SAM" id="SignalP"/>
    </source>
</evidence>
<name>A0A7X6M0Y1_9NOCA</name>
<sequence>MTLPALSALAAAALGLGAAPAEAEARRSPAQPGTDCLWAGATHPVGATVIAGGRGYTCGTDGRGEPEWAIGALTERADTVANPGAHIDPTAQFSAGARQPGTAYTDYCVGNQLVAGTEDVYQVVRDRDGRLFWKAAEPIDSWQFGRGTAVPEPTWRSTALCYEGNLA</sequence>
<reference evidence="2 3" key="1">
    <citation type="submission" date="2020-04" db="EMBL/GenBank/DDBJ databases">
        <title>MicrobeNet Type strains.</title>
        <authorList>
            <person name="Nicholson A.C."/>
        </authorList>
    </citation>
    <scope>NUCLEOTIDE SEQUENCE [LARGE SCALE GENOMIC DNA]</scope>
    <source>
        <strain evidence="2 3">DSM 44445</strain>
    </source>
</reference>
<accession>A0A7X6M0Y1</accession>
<organism evidence="2 3">
    <name type="scientific">Nocardia veterana</name>
    <dbReference type="NCBI Taxonomy" id="132249"/>
    <lineage>
        <taxon>Bacteria</taxon>
        <taxon>Bacillati</taxon>
        <taxon>Actinomycetota</taxon>
        <taxon>Actinomycetes</taxon>
        <taxon>Mycobacteriales</taxon>
        <taxon>Nocardiaceae</taxon>
        <taxon>Nocardia</taxon>
    </lineage>
</organism>
<proteinExistence type="predicted"/>
<dbReference type="AlphaFoldDB" id="A0A7X6M0Y1"/>
<comment type="caution">
    <text evidence="2">The sequence shown here is derived from an EMBL/GenBank/DDBJ whole genome shotgun (WGS) entry which is preliminary data.</text>
</comment>